<keyword evidence="3" id="KW-1185">Reference proteome</keyword>
<reference evidence="2" key="1">
    <citation type="submission" date="2022-07" db="EMBL/GenBank/DDBJ databases">
        <title>Phylogenomic reconstructions and comparative analyses of Kickxellomycotina fungi.</title>
        <authorList>
            <person name="Reynolds N.K."/>
            <person name="Stajich J.E."/>
            <person name="Barry K."/>
            <person name="Grigoriev I.V."/>
            <person name="Crous P."/>
            <person name="Smith M.E."/>
        </authorList>
    </citation>
    <scope>NUCLEOTIDE SEQUENCE</scope>
    <source>
        <strain evidence="2">NRRL 1565</strain>
    </source>
</reference>
<accession>A0A9W8HZG2</accession>
<dbReference type="InterPro" id="IPR010684">
    <property type="entry name" value="RNA_pol_II_trans_fac_SIII_A"/>
</dbReference>
<dbReference type="InterPro" id="IPR051870">
    <property type="entry name" value="Elongin-A_domain"/>
</dbReference>
<feature type="compositionally biased region" description="Low complexity" evidence="1">
    <location>
        <begin position="333"/>
        <end position="343"/>
    </location>
</feature>
<proteinExistence type="predicted"/>
<feature type="region of interest" description="Disordered" evidence="1">
    <location>
        <begin position="143"/>
        <end position="289"/>
    </location>
</feature>
<dbReference type="Proteomes" id="UP001140094">
    <property type="component" value="Unassembled WGS sequence"/>
</dbReference>
<dbReference type="GO" id="GO:0070449">
    <property type="term" value="C:elongin complex"/>
    <property type="evidence" value="ECO:0007669"/>
    <property type="project" value="InterPro"/>
</dbReference>
<feature type="compositionally biased region" description="Low complexity" evidence="1">
    <location>
        <begin position="254"/>
        <end position="277"/>
    </location>
</feature>
<sequence>MDRRTKASPGAPSLKELCQRALMANIGRIRHLGPVPQYLVAEVLAQCTVEQLEAIEHSNPHLIPDNEDLWMVHCTARYAEMRQLQLDIDQGIAPPVLSWRSQYWDMRRRDEIRAQQIMERVRSRTAEIERMRNARKIQQIPASVVARGRGGKSAAASARQPSLSKGASLMQHARMKAKAHIQMLGPSSAPRATARTQTNPSDARSPPPQPAHAPKLPTYASTSPTHVQPGRNALLYPAQLSPADSPAQSPPYYPSSYSPPYLSSGSSCSPPHSSYSPPYVPDEGSRSQSDCAPRFNIFEDIMGVSVKSASLRLSPTVTIKGQPRKEQKQRLQVASSSAEAVLSSKRRRLGTSDTLKQNGRLKESGVVPELKVRSEDLIDPAAQDFFRELSG</sequence>
<dbReference type="Gene3D" id="6.10.250.3180">
    <property type="match status" value="1"/>
</dbReference>
<dbReference type="GO" id="GO:0006368">
    <property type="term" value="P:transcription elongation by RNA polymerase II"/>
    <property type="evidence" value="ECO:0007669"/>
    <property type="project" value="InterPro"/>
</dbReference>
<evidence type="ECO:0000313" key="3">
    <source>
        <dbReference type="Proteomes" id="UP001140094"/>
    </source>
</evidence>
<dbReference type="PANTHER" id="PTHR15141:SF76">
    <property type="entry name" value="TRANSCRIPTION ELONGATION FACTOR B POLYPEPTIDE 3"/>
    <property type="match status" value="1"/>
</dbReference>
<dbReference type="AlphaFoldDB" id="A0A9W8HZG2"/>
<dbReference type="OrthoDB" id="21513at2759"/>
<evidence type="ECO:0000256" key="1">
    <source>
        <dbReference type="SAM" id="MobiDB-lite"/>
    </source>
</evidence>
<feature type="region of interest" description="Disordered" evidence="1">
    <location>
        <begin position="320"/>
        <end position="360"/>
    </location>
</feature>
<name>A0A9W8HZG2_9FUNG</name>
<dbReference type="EMBL" id="JANBUO010000008">
    <property type="protein sequence ID" value="KAJ2809180.1"/>
    <property type="molecule type" value="Genomic_DNA"/>
</dbReference>
<comment type="caution">
    <text evidence="2">The sequence shown here is derived from an EMBL/GenBank/DDBJ whole genome shotgun (WGS) entry which is preliminary data.</text>
</comment>
<organism evidence="2 3">
    <name type="scientific">Coemansia guatemalensis</name>
    <dbReference type="NCBI Taxonomy" id="2761395"/>
    <lineage>
        <taxon>Eukaryota</taxon>
        <taxon>Fungi</taxon>
        <taxon>Fungi incertae sedis</taxon>
        <taxon>Zoopagomycota</taxon>
        <taxon>Kickxellomycotina</taxon>
        <taxon>Kickxellomycetes</taxon>
        <taxon>Kickxellales</taxon>
        <taxon>Kickxellaceae</taxon>
        <taxon>Coemansia</taxon>
    </lineage>
</organism>
<gene>
    <name evidence="2" type="primary">TCEB3</name>
    <name evidence="2" type="ORF">H4R20_000297</name>
</gene>
<evidence type="ECO:0000313" key="2">
    <source>
        <dbReference type="EMBL" id="KAJ2809180.1"/>
    </source>
</evidence>
<dbReference type="PANTHER" id="PTHR15141">
    <property type="entry name" value="TRANSCRIPTION ELONGATION FACTOR B POLYPEPTIDE 3"/>
    <property type="match status" value="1"/>
</dbReference>
<dbReference type="Pfam" id="PF06881">
    <property type="entry name" value="Elongin_A"/>
    <property type="match status" value="1"/>
</dbReference>
<protein>
    <submittedName>
        <fullName evidence="2">Elongin-A</fullName>
    </submittedName>
</protein>